<sequence>MKRSRFQHILLRGKHGSRFPQQRLPFPPFPAGLRRRRCPTTNPRRVGLPSARMRRSARKQKAGLSLPPSPLALRCLRDDDAAAAMPKLSKESKQRLQHLFKGGQFAIRWGFIPVVLYLGFKRGADPGMPEPTVLSLLWG</sequence>
<evidence type="ECO:0000256" key="3">
    <source>
        <dbReference type="ARBA" id="ARBA00014537"/>
    </source>
</evidence>
<dbReference type="RefSeq" id="XP_028605865.1">
    <property type="nucleotide sequence ID" value="XM_028750032.1"/>
</dbReference>
<dbReference type="Pfam" id="PF08038">
    <property type="entry name" value="Tom7"/>
    <property type="match status" value="1"/>
</dbReference>
<keyword evidence="9" id="KW-0496">Mitochondrion</keyword>
<proteinExistence type="inferred from homology"/>
<protein>
    <recommendedName>
        <fullName evidence="3">Mitochondrial import receptor subunit TOM7 homolog</fullName>
    </recommendedName>
    <alternativeName>
        <fullName evidence="11">Translocase of outer membrane 7 kDa subunit homolog</fullName>
    </alternativeName>
</protein>
<dbReference type="GO" id="GO:0005742">
    <property type="term" value="C:mitochondrial outer membrane translocase complex"/>
    <property type="evidence" value="ECO:0007669"/>
    <property type="project" value="InterPro"/>
</dbReference>
<reference evidence="13" key="2">
    <citation type="submission" date="2025-08" db="UniProtKB">
        <authorList>
            <consortium name="Ensembl"/>
        </authorList>
    </citation>
    <scope>IDENTIFICATION</scope>
</reference>
<dbReference type="GeneTree" id="ENSGT00390000014833"/>
<organism evidence="13 14">
    <name type="scientific">Podarcis muralis</name>
    <name type="common">Wall lizard</name>
    <name type="synonym">Lacerta muralis</name>
    <dbReference type="NCBI Taxonomy" id="64176"/>
    <lineage>
        <taxon>Eukaryota</taxon>
        <taxon>Metazoa</taxon>
        <taxon>Chordata</taxon>
        <taxon>Craniata</taxon>
        <taxon>Vertebrata</taxon>
        <taxon>Euteleostomi</taxon>
        <taxon>Lepidosauria</taxon>
        <taxon>Squamata</taxon>
        <taxon>Bifurcata</taxon>
        <taxon>Unidentata</taxon>
        <taxon>Episquamata</taxon>
        <taxon>Laterata</taxon>
        <taxon>Lacertibaenia</taxon>
        <taxon>Lacertidae</taxon>
        <taxon>Podarcis</taxon>
    </lineage>
</organism>
<evidence type="ECO:0000256" key="4">
    <source>
        <dbReference type="ARBA" id="ARBA00022448"/>
    </source>
</evidence>
<evidence type="ECO:0000256" key="6">
    <source>
        <dbReference type="ARBA" id="ARBA00022787"/>
    </source>
</evidence>
<gene>
    <name evidence="13" type="primary">TOMM7</name>
</gene>
<dbReference type="CTD" id="54543"/>
<feature type="compositionally biased region" description="Basic residues" evidence="12">
    <location>
        <begin position="52"/>
        <end position="61"/>
    </location>
</feature>
<dbReference type="Proteomes" id="UP000472272">
    <property type="component" value="Chromosome 12"/>
</dbReference>
<keyword evidence="10" id="KW-0472">Membrane</keyword>
<feature type="region of interest" description="Disordered" evidence="12">
    <location>
        <begin position="20"/>
        <end position="69"/>
    </location>
</feature>
<evidence type="ECO:0000313" key="14">
    <source>
        <dbReference type="Proteomes" id="UP000472272"/>
    </source>
</evidence>
<evidence type="ECO:0000256" key="12">
    <source>
        <dbReference type="SAM" id="MobiDB-lite"/>
    </source>
</evidence>
<dbReference type="Ensembl" id="ENSPMRT00000028448.1">
    <property type="protein sequence ID" value="ENSPMRP00000026813.1"/>
    <property type="gene ID" value="ENSPMRG00000017328.1"/>
</dbReference>
<evidence type="ECO:0000256" key="1">
    <source>
        <dbReference type="ARBA" id="ARBA00004572"/>
    </source>
</evidence>
<dbReference type="OrthoDB" id="284357at2759"/>
<name>A0A670JP43_PODMU</name>
<keyword evidence="7" id="KW-0653">Protein transport</keyword>
<evidence type="ECO:0000256" key="7">
    <source>
        <dbReference type="ARBA" id="ARBA00022927"/>
    </source>
</evidence>
<evidence type="ECO:0000256" key="2">
    <source>
        <dbReference type="ARBA" id="ARBA00010917"/>
    </source>
</evidence>
<comment type="similarity">
    <text evidence="2">Belongs to the Tom7 family.</text>
</comment>
<reference evidence="13 14" key="1">
    <citation type="journal article" date="2019" name="Proc. Natl. Acad. Sci. U.S.A.">
        <title>Regulatory changes in pterin and carotenoid genes underlie balanced color polymorphisms in the wall lizard.</title>
        <authorList>
            <person name="Andrade P."/>
            <person name="Pinho C."/>
            <person name="Perez I de Lanuza G."/>
            <person name="Afonso S."/>
            <person name="Brejcha J."/>
            <person name="Rubin C.J."/>
            <person name="Wallerman O."/>
            <person name="Pereira P."/>
            <person name="Sabatino S.J."/>
            <person name="Bellati A."/>
            <person name="Pellitteri-Rosa D."/>
            <person name="Bosakova Z."/>
            <person name="Bunikis I."/>
            <person name="Carretero M.A."/>
            <person name="Feiner N."/>
            <person name="Marsik P."/>
            <person name="Pauperio F."/>
            <person name="Salvi D."/>
            <person name="Soler L."/>
            <person name="While G.M."/>
            <person name="Uller T."/>
            <person name="Font E."/>
            <person name="Andersson L."/>
            <person name="Carneiro M."/>
        </authorList>
    </citation>
    <scope>NUCLEOTIDE SEQUENCE</scope>
</reference>
<keyword evidence="8" id="KW-1133">Transmembrane helix</keyword>
<evidence type="ECO:0000256" key="8">
    <source>
        <dbReference type="ARBA" id="ARBA00022989"/>
    </source>
</evidence>
<dbReference type="PANTHER" id="PTHR46722">
    <property type="entry name" value="MITOCHONDRIAL IMPORT RECEPTOR SUBUNIT TOM7 HOMOLOG"/>
    <property type="match status" value="1"/>
</dbReference>
<keyword evidence="4" id="KW-0813">Transport</keyword>
<dbReference type="InterPro" id="IPR012621">
    <property type="entry name" value="Tom7"/>
</dbReference>
<comment type="subcellular location">
    <subcellularLocation>
        <location evidence="1">Mitochondrion outer membrane</location>
        <topology evidence="1">Single-pass membrane protein</topology>
    </subcellularLocation>
</comment>
<dbReference type="KEGG" id="pmua:114607141"/>
<dbReference type="GO" id="GO:0030150">
    <property type="term" value="P:protein import into mitochondrial matrix"/>
    <property type="evidence" value="ECO:0007669"/>
    <property type="project" value="InterPro"/>
</dbReference>
<accession>A0A670JP43</accession>
<keyword evidence="6" id="KW-1000">Mitochondrion outer membrane</keyword>
<keyword evidence="14" id="KW-1185">Reference proteome</keyword>
<evidence type="ECO:0000256" key="5">
    <source>
        <dbReference type="ARBA" id="ARBA00022692"/>
    </source>
</evidence>
<evidence type="ECO:0000256" key="11">
    <source>
        <dbReference type="ARBA" id="ARBA00032786"/>
    </source>
</evidence>
<dbReference type="GO" id="GO:1903955">
    <property type="term" value="P:positive regulation of protein targeting to mitochondrion"/>
    <property type="evidence" value="ECO:0007669"/>
    <property type="project" value="TreeGrafter"/>
</dbReference>
<dbReference type="PANTHER" id="PTHR46722:SF1">
    <property type="entry name" value="MITOCHONDRIAL IMPORT RECEPTOR SUBUNIT TOM7 HOMOLOG"/>
    <property type="match status" value="1"/>
</dbReference>
<dbReference type="GeneID" id="114607141"/>
<evidence type="ECO:0000256" key="10">
    <source>
        <dbReference type="ARBA" id="ARBA00023136"/>
    </source>
</evidence>
<evidence type="ECO:0000256" key="9">
    <source>
        <dbReference type="ARBA" id="ARBA00023128"/>
    </source>
</evidence>
<evidence type="ECO:0000313" key="13">
    <source>
        <dbReference type="Ensembl" id="ENSPMRP00000026813.1"/>
    </source>
</evidence>
<reference evidence="13" key="3">
    <citation type="submission" date="2025-09" db="UniProtKB">
        <authorList>
            <consortium name="Ensembl"/>
        </authorList>
    </citation>
    <scope>IDENTIFICATION</scope>
</reference>
<keyword evidence="5" id="KW-0812">Transmembrane</keyword>
<dbReference type="AlphaFoldDB" id="A0A670JP43"/>